<sequence>MSMNNHLHRALLPAPINSTASHGDGQPPPSDNISANAKPKRAQISVACEVCRRRKAKCDGHRPACAPCKARGLDCRYGADPDTTRMMTLKRKYQAVSERNHELENLLGLLRDGSIPEANSLLDKLRAGMDITQLVHLVRQGSISPDYSGFPTPASDVMTMDDLKTLHQHAYHDFNRRNSSSSIRDRMAVNALLVGSSSESDQTAPPTLTNSSELHDSRLHQERLKIQARAWTDYVDPALMGADLTKWTTVIGDNDLLVHLISIFIAWESPTTLWLSKAFLADLKAHRTDYCSSMLVNAILSFASHTSPRLNDRNARENPSNLANKFRVEAWRQLNTGKEVINVCTLQTALLLTVIMNFDGLSTTAMELTAKVEHMVSELDLFNDDDRSSEAVGEGETSETIVRRCTLWSVYNYTTFQKYAARKPTPYSDPPAKTLLMETDLQPVQEESATNKSPGAAPMEAHSTLVFRAYSSIQNIQARITLAKFREDASYTILTAASLYNELLGWAASLPEAMQPSILPSPHALALHMICHSMIIDLFYPFKDTTTVVPIHQPSTSKTSAPPAPSSTLPAPSPSQSPSKDRFAPISVIAALSREQIHKGLNMYRSSFGFAKGPIILFQTMFISCVDLRRQLDDDKAVETMSNVVRAMRDLSESFWIEKKVLKDVASLVEGEQDSLPEDVRRCLFEWDDDDSADEAQERREKLWDFQRRISAMEEGLKGMAIDKQ</sequence>
<dbReference type="SUPFAM" id="SSF57701">
    <property type="entry name" value="Zn2/Cys6 DNA-binding domain"/>
    <property type="match status" value="1"/>
</dbReference>
<protein>
    <submittedName>
        <fullName evidence="4">Fungal Zn(2)-Cys(6) binuclear cluster domain-containing protein 22</fullName>
    </submittedName>
</protein>
<feature type="domain" description="Zn(2)-C6 fungal-type" evidence="3">
    <location>
        <begin position="47"/>
        <end position="77"/>
    </location>
</feature>
<feature type="compositionally biased region" description="Polar residues" evidence="2">
    <location>
        <begin position="195"/>
        <end position="212"/>
    </location>
</feature>
<feature type="region of interest" description="Disordered" evidence="2">
    <location>
        <begin position="195"/>
        <end position="216"/>
    </location>
</feature>
<keyword evidence="1" id="KW-0539">Nucleus</keyword>
<dbReference type="PANTHER" id="PTHR47256">
    <property type="entry name" value="ZN(II)2CYS6 TRANSCRIPTION FACTOR (EUROFUNG)-RELATED"/>
    <property type="match status" value="1"/>
</dbReference>
<organism evidence="4 5">
    <name type="scientific">Elsinoe australis</name>
    <dbReference type="NCBI Taxonomy" id="40998"/>
    <lineage>
        <taxon>Eukaryota</taxon>
        <taxon>Fungi</taxon>
        <taxon>Dikarya</taxon>
        <taxon>Ascomycota</taxon>
        <taxon>Pezizomycotina</taxon>
        <taxon>Dothideomycetes</taxon>
        <taxon>Dothideomycetidae</taxon>
        <taxon>Myriangiales</taxon>
        <taxon>Elsinoaceae</taxon>
        <taxon>Elsinoe</taxon>
    </lineage>
</organism>
<dbReference type="InterPro" id="IPR001138">
    <property type="entry name" value="Zn2Cys6_DnaBD"/>
</dbReference>
<dbReference type="EMBL" id="PTQR01000101">
    <property type="protein sequence ID" value="TKX20114.1"/>
    <property type="molecule type" value="Genomic_DNA"/>
</dbReference>
<comment type="caution">
    <text evidence="4">The sequence shown here is derived from an EMBL/GenBank/DDBJ whole genome shotgun (WGS) entry which is preliminary data.</text>
</comment>
<dbReference type="PROSITE" id="PS00463">
    <property type="entry name" value="ZN2_CY6_FUNGAL_1"/>
    <property type="match status" value="1"/>
</dbReference>
<dbReference type="AlphaFoldDB" id="A0A4U7AWN2"/>
<dbReference type="Gene3D" id="4.10.240.10">
    <property type="entry name" value="Zn(2)-C6 fungal-type DNA-binding domain"/>
    <property type="match status" value="1"/>
</dbReference>
<dbReference type="PROSITE" id="PS50048">
    <property type="entry name" value="ZN2_CY6_FUNGAL_2"/>
    <property type="match status" value="1"/>
</dbReference>
<dbReference type="Pfam" id="PF00172">
    <property type="entry name" value="Zn_clus"/>
    <property type="match status" value="1"/>
</dbReference>
<dbReference type="InterPro" id="IPR053187">
    <property type="entry name" value="Notoamide_regulator"/>
</dbReference>
<gene>
    <name evidence="4" type="ORF">C1H76_7699</name>
</gene>
<evidence type="ECO:0000256" key="2">
    <source>
        <dbReference type="SAM" id="MobiDB-lite"/>
    </source>
</evidence>
<evidence type="ECO:0000259" key="3">
    <source>
        <dbReference type="PROSITE" id="PS50048"/>
    </source>
</evidence>
<name>A0A4U7AWN2_9PEZI</name>
<dbReference type="PANTHER" id="PTHR47256:SF1">
    <property type="entry name" value="ZN(II)2CYS6 TRANSCRIPTION FACTOR (EUROFUNG)"/>
    <property type="match status" value="1"/>
</dbReference>
<reference evidence="4 5" key="1">
    <citation type="submission" date="2018-02" db="EMBL/GenBank/DDBJ databases">
        <title>Draft genome sequences of Elsinoe sp., causing black scab on jojoba.</title>
        <authorList>
            <person name="Stodart B."/>
            <person name="Jeffress S."/>
            <person name="Ash G."/>
            <person name="Arun Chinnappa K."/>
        </authorList>
    </citation>
    <scope>NUCLEOTIDE SEQUENCE [LARGE SCALE GENOMIC DNA]</scope>
    <source>
        <strain evidence="4 5">Hillstone_2</strain>
    </source>
</reference>
<dbReference type="InterPro" id="IPR036864">
    <property type="entry name" value="Zn2-C6_fun-type_DNA-bd_sf"/>
</dbReference>
<proteinExistence type="predicted"/>
<evidence type="ECO:0000313" key="5">
    <source>
        <dbReference type="Proteomes" id="UP000308133"/>
    </source>
</evidence>
<accession>A0A4U7AWN2</accession>
<dbReference type="CDD" id="cd12148">
    <property type="entry name" value="fungal_TF_MHR"/>
    <property type="match status" value="1"/>
</dbReference>
<feature type="region of interest" description="Disordered" evidence="2">
    <location>
        <begin position="552"/>
        <end position="581"/>
    </location>
</feature>
<evidence type="ECO:0000256" key="1">
    <source>
        <dbReference type="ARBA" id="ARBA00023242"/>
    </source>
</evidence>
<dbReference type="GO" id="GO:0008270">
    <property type="term" value="F:zinc ion binding"/>
    <property type="evidence" value="ECO:0007669"/>
    <property type="project" value="InterPro"/>
</dbReference>
<feature type="region of interest" description="Disordered" evidence="2">
    <location>
        <begin position="15"/>
        <end position="38"/>
    </location>
</feature>
<dbReference type="SMART" id="SM00066">
    <property type="entry name" value="GAL4"/>
    <property type="match status" value="1"/>
</dbReference>
<evidence type="ECO:0000313" key="4">
    <source>
        <dbReference type="EMBL" id="TKX20114.1"/>
    </source>
</evidence>
<feature type="compositionally biased region" description="Low complexity" evidence="2">
    <location>
        <begin position="554"/>
        <end position="578"/>
    </location>
</feature>
<dbReference type="CDD" id="cd00067">
    <property type="entry name" value="GAL4"/>
    <property type="match status" value="1"/>
</dbReference>
<dbReference type="GO" id="GO:0000981">
    <property type="term" value="F:DNA-binding transcription factor activity, RNA polymerase II-specific"/>
    <property type="evidence" value="ECO:0007669"/>
    <property type="project" value="InterPro"/>
</dbReference>
<dbReference type="Proteomes" id="UP000308133">
    <property type="component" value="Unassembled WGS sequence"/>
</dbReference>